<dbReference type="AlphaFoldDB" id="A0A382YX02"/>
<gene>
    <name evidence="1" type="ORF">METZ01_LOCUS440484</name>
</gene>
<accession>A0A382YX02</accession>
<evidence type="ECO:0000313" key="1">
    <source>
        <dbReference type="EMBL" id="SVD87630.1"/>
    </source>
</evidence>
<dbReference type="EMBL" id="UINC01179114">
    <property type="protein sequence ID" value="SVD87630.1"/>
    <property type="molecule type" value="Genomic_DNA"/>
</dbReference>
<proteinExistence type="predicted"/>
<organism evidence="1">
    <name type="scientific">marine metagenome</name>
    <dbReference type="NCBI Taxonomy" id="408172"/>
    <lineage>
        <taxon>unclassified sequences</taxon>
        <taxon>metagenomes</taxon>
        <taxon>ecological metagenomes</taxon>
    </lineage>
</organism>
<sequence>MSAVYQRPSKSVPKWVWKIVATDKDSLKDDRLTWEVYEKTASVVSTAQWSDSNFPGQKTWYIFLENHPTGYRRNANPKVTQNAIAETLGLAPRTVANYLNSKWLSKRGLGHLPYVDQELQVPRSAVGNRAWALCRSGDHAWLKVALYEGHAFRVTEVIREQSGSLGSTIRDVYRVKTCSFRGLSSEQKKFSSIAV</sequence>
<protein>
    <submittedName>
        <fullName evidence="1">Uncharacterized protein</fullName>
    </submittedName>
</protein>
<reference evidence="1" key="1">
    <citation type="submission" date="2018-05" db="EMBL/GenBank/DDBJ databases">
        <authorList>
            <person name="Lanie J.A."/>
            <person name="Ng W.-L."/>
            <person name="Kazmierczak K.M."/>
            <person name="Andrzejewski T.M."/>
            <person name="Davidsen T.M."/>
            <person name="Wayne K.J."/>
            <person name="Tettelin H."/>
            <person name="Glass J.I."/>
            <person name="Rusch D."/>
            <person name="Podicherti R."/>
            <person name="Tsui H.-C.T."/>
            <person name="Winkler M.E."/>
        </authorList>
    </citation>
    <scope>NUCLEOTIDE SEQUENCE</scope>
</reference>
<name>A0A382YX02_9ZZZZ</name>